<dbReference type="RefSeq" id="WP_081266118.1">
    <property type="nucleotide sequence ID" value="NZ_LVHG01000021.1"/>
</dbReference>
<dbReference type="PANTHER" id="PTHR30373">
    <property type="entry name" value="UPF0603 PROTEIN YGCG"/>
    <property type="match status" value="1"/>
</dbReference>
<name>A0AA91DSM9_VARPD</name>
<evidence type="ECO:0000259" key="1">
    <source>
        <dbReference type="Pfam" id="PF04536"/>
    </source>
</evidence>
<feature type="domain" description="TPM" evidence="1">
    <location>
        <begin position="28"/>
        <end position="150"/>
    </location>
</feature>
<dbReference type="PANTHER" id="PTHR30373:SF8">
    <property type="entry name" value="BLL7265 PROTEIN"/>
    <property type="match status" value="1"/>
</dbReference>
<accession>A0AA91DSM9</accession>
<dbReference type="EMBL" id="LVHG01000021">
    <property type="protein sequence ID" value="OAK66678.1"/>
    <property type="molecule type" value="Genomic_DNA"/>
</dbReference>
<dbReference type="Pfam" id="PF04536">
    <property type="entry name" value="TPM_phosphatase"/>
    <property type="match status" value="1"/>
</dbReference>
<gene>
    <name evidence="2" type="ORF">A3K87_06635</name>
</gene>
<comment type="caution">
    <text evidence="2">The sequence shown here is derived from an EMBL/GenBank/DDBJ whole genome shotgun (WGS) entry which is preliminary data.</text>
</comment>
<proteinExistence type="predicted"/>
<reference evidence="2 3" key="1">
    <citation type="submission" date="2016-03" db="EMBL/GenBank/DDBJ databases">
        <title>Genome sequence of Variovorax paradoxus KB5.</title>
        <authorList>
            <person name="Jeong H."/>
            <person name="Hong C.E."/>
            <person name="Jo S.H."/>
            <person name="Park J.M."/>
        </authorList>
    </citation>
    <scope>NUCLEOTIDE SEQUENCE [LARGE SCALE GENOMIC DNA]</scope>
    <source>
        <strain evidence="2 3">KB5</strain>
    </source>
</reference>
<protein>
    <recommendedName>
        <fullName evidence="1">TPM domain-containing protein</fullName>
    </recommendedName>
</protein>
<sequence length="175" mass="19973">MTTEANLFTKLGRIWRHRWIDEAEVRRALTDEAMQRLTGRVAASERRHSGEIRICIEAGLPMSYLWRHASVRERAVMLFGKLRVWDTAHNNGVLIYLLLAEHAIEIVADRGIHSRVDTAAWTAMMQRMSAAFREGRFEDGLTQALEEISALLVEHFPLGEGELDVNELPDEPVVL</sequence>
<evidence type="ECO:0000313" key="3">
    <source>
        <dbReference type="Proteomes" id="UP000077852"/>
    </source>
</evidence>
<dbReference type="InterPro" id="IPR007621">
    <property type="entry name" value="TPM_dom"/>
</dbReference>
<evidence type="ECO:0000313" key="2">
    <source>
        <dbReference type="EMBL" id="OAK66678.1"/>
    </source>
</evidence>
<dbReference type="Proteomes" id="UP000077852">
    <property type="component" value="Unassembled WGS sequence"/>
</dbReference>
<organism evidence="2 3">
    <name type="scientific">Variovorax paradoxus</name>
    <dbReference type="NCBI Taxonomy" id="34073"/>
    <lineage>
        <taxon>Bacteria</taxon>
        <taxon>Pseudomonadati</taxon>
        <taxon>Pseudomonadota</taxon>
        <taxon>Betaproteobacteria</taxon>
        <taxon>Burkholderiales</taxon>
        <taxon>Comamonadaceae</taxon>
        <taxon>Variovorax</taxon>
    </lineage>
</organism>
<dbReference type="AlphaFoldDB" id="A0AA91DSM9"/>
<dbReference type="Gene3D" id="3.10.310.50">
    <property type="match status" value="1"/>
</dbReference>